<gene>
    <name evidence="7" type="primary">recO</name>
    <name evidence="9" type="ORF">HQ38_03015</name>
</gene>
<keyword evidence="5 7" id="KW-0234">DNA repair</keyword>
<evidence type="ECO:0000256" key="2">
    <source>
        <dbReference type="ARBA" id="ARBA00021310"/>
    </source>
</evidence>
<dbReference type="GO" id="GO:0006302">
    <property type="term" value="P:double-strand break repair"/>
    <property type="evidence" value="ECO:0007669"/>
    <property type="project" value="TreeGrafter"/>
</dbReference>
<dbReference type="Proteomes" id="UP000030136">
    <property type="component" value="Unassembled WGS sequence"/>
</dbReference>
<dbReference type="PANTHER" id="PTHR33991:SF1">
    <property type="entry name" value="DNA REPAIR PROTEIN RECO"/>
    <property type="match status" value="1"/>
</dbReference>
<dbReference type="Pfam" id="PF02565">
    <property type="entry name" value="RecO_C"/>
    <property type="match status" value="1"/>
</dbReference>
<feature type="domain" description="DNA replication/recombination mediator RecO N-terminal" evidence="8">
    <location>
        <begin position="1"/>
        <end position="81"/>
    </location>
</feature>
<keyword evidence="4 7" id="KW-0233">DNA recombination</keyword>
<dbReference type="GO" id="GO:0006310">
    <property type="term" value="P:DNA recombination"/>
    <property type="evidence" value="ECO:0007669"/>
    <property type="project" value="UniProtKB-UniRule"/>
</dbReference>
<reference evidence="9 10" key="1">
    <citation type="submission" date="2014-08" db="EMBL/GenBank/DDBJ databases">
        <title>Porphyromonas crevioricanis strain:COT-253_OH1447 Genome sequencing.</title>
        <authorList>
            <person name="Wallis C."/>
            <person name="Deusch O."/>
            <person name="O'Flynn C."/>
            <person name="Davis I."/>
            <person name="Jospin G."/>
            <person name="Darling A.E."/>
            <person name="Coil D.A."/>
            <person name="Alexiev A."/>
            <person name="Horsfall A."/>
            <person name="Kirkwood N."/>
            <person name="Harris S."/>
            <person name="Eisen J.A."/>
        </authorList>
    </citation>
    <scope>NUCLEOTIDE SEQUENCE [LARGE SCALE GENOMIC DNA]</scope>
    <source>
        <strain evidence="10">COT-253 OH1447</strain>
    </source>
</reference>
<comment type="similarity">
    <text evidence="1 7">Belongs to the RecO family.</text>
</comment>
<dbReference type="SUPFAM" id="SSF57863">
    <property type="entry name" value="ArfGap/RecO-like zinc finger"/>
    <property type="match status" value="1"/>
</dbReference>
<proteinExistence type="inferred from homology"/>
<dbReference type="Gene3D" id="2.40.50.140">
    <property type="entry name" value="Nucleic acid-binding proteins"/>
    <property type="match status" value="1"/>
</dbReference>
<dbReference type="Pfam" id="PF11967">
    <property type="entry name" value="RecO_N"/>
    <property type="match status" value="1"/>
</dbReference>
<dbReference type="InterPro" id="IPR042242">
    <property type="entry name" value="RecO_C"/>
</dbReference>
<evidence type="ECO:0000256" key="1">
    <source>
        <dbReference type="ARBA" id="ARBA00007452"/>
    </source>
</evidence>
<keyword evidence="3 7" id="KW-0227">DNA damage</keyword>
<dbReference type="NCBIfam" id="TIGR00613">
    <property type="entry name" value="reco"/>
    <property type="match status" value="1"/>
</dbReference>
<evidence type="ECO:0000256" key="3">
    <source>
        <dbReference type="ARBA" id="ARBA00022763"/>
    </source>
</evidence>
<evidence type="ECO:0000256" key="7">
    <source>
        <dbReference type="HAMAP-Rule" id="MF_00201"/>
    </source>
</evidence>
<dbReference type="SUPFAM" id="SSF50249">
    <property type="entry name" value="Nucleic acid-binding proteins"/>
    <property type="match status" value="1"/>
</dbReference>
<name>A0AB34PGX8_9PORP</name>
<dbReference type="InterPro" id="IPR037278">
    <property type="entry name" value="ARFGAP/RecO"/>
</dbReference>
<dbReference type="PANTHER" id="PTHR33991">
    <property type="entry name" value="DNA REPAIR PROTEIN RECO"/>
    <property type="match status" value="1"/>
</dbReference>
<evidence type="ECO:0000256" key="5">
    <source>
        <dbReference type="ARBA" id="ARBA00023204"/>
    </source>
</evidence>
<dbReference type="GO" id="GO:0043590">
    <property type="term" value="C:bacterial nucleoid"/>
    <property type="evidence" value="ECO:0007669"/>
    <property type="project" value="TreeGrafter"/>
</dbReference>
<evidence type="ECO:0000259" key="8">
    <source>
        <dbReference type="Pfam" id="PF11967"/>
    </source>
</evidence>
<comment type="function">
    <text evidence="7">Involved in DNA repair and RecF pathway recombination.</text>
</comment>
<dbReference type="InterPro" id="IPR012340">
    <property type="entry name" value="NA-bd_OB-fold"/>
</dbReference>
<evidence type="ECO:0000313" key="9">
    <source>
        <dbReference type="EMBL" id="KGN95938.1"/>
    </source>
</evidence>
<evidence type="ECO:0000256" key="4">
    <source>
        <dbReference type="ARBA" id="ARBA00023172"/>
    </source>
</evidence>
<dbReference type="InterPro" id="IPR003717">
    <property type="entry name" value="RecO"/>
</dbReference>
<evidence type="ECO:0000313" key="10">
    <source>
        <dbReference type="Proteomes" id="UP000030136"/>
    </source>
</evidence>
<evidence type="ECO:0000256" key="6">
    <source>
        <dbReference type="ARBA" id="ARBA00033409"/>
    </source>
</evidence>
<dbReference type="AlphaFoldDB" id="A0AB34PGX8"/>
<dbReference type="InterPro" id="IPR022572">
    <property type="entry name" value="DNA_rep/recomb_RecO_N"/>
</dbReference>
<sequence>MQITTRAIVLHRFRYNDTNSIAHLYSREAGKISCIFPEAKGSRRGGRLSSLISPPIELEFVTDIRRHNDLCRLSQVQVINPMPLLRMDPVKQSISLFVCELLHRILGGLPSEANLYDFIAASLSFLDSTEKSAANFHLCFLLRLLDFLGFSPDILSSPISDGPIFFDLKESCYSLSHPAGPSIPPRRRSALVLFARINYANMHLFQYSRNERREILEYLLAYYRLHLPPFGELRTLSILSELFN</sequence>
<protein>
    <recommendedName>
        <fullName evidence="2 7">DNA repair protein RecO</fullName>
    </recommendedName>
    <alternativeName>
        <fullName evidence="6 7">Recombination protein O</fullName>
    </alternativeName>
</protein>
<dbReference type="Gene3D" id="1.20.1440.120">
    <property type="entry name" value="Recombination protein O, C-terminal domain"/>
    <property type="match status" value="1"/>
</dbReference>
<dbReference type="RefSeq" id="WP_036888749.1">
    <property type="nucleotide sequence ID" value="NZ_JQJB01000013.1"/>
</dbReference>
<dbReference type="HAMAP" id="MF_00201">
    <property type="entry name" value="RecO"/>
    <property type="match status" value="1"/>
</dbReference>
<dbReference type="EMBL" id="JQJC01000009">
    <property type="protein sequence ID" value="KGN95938.1"/>
    <property type="molecule type" value="Genomic_DNA"/>
</dbReference>
<comment type="caution">
    <text evidence="9">The sequence shown here is derived from an EMBL/GenBank/DDBJ whole genome shotgun (WGS) entry which is preliminary data.</text>
</comment>
<organism evidence="9 10">
    <name type="scientific">Porphyromonas crevioricanis</name>
    <dbReference type="NCBI Taxonomy" id="393921"/>
    <lineage>
        <taxon>Bacteria</taxon>
        <taxon>Pseudomonadati</taxon>
        <taxon>Bacteroidota</taxon>
        <taxon>Bacteroidia</taxon>
        <taxon>Bacteroidales</taxon>
        <taxon>Porphyromonadaceae</taxon>
        <taxon>Porphyromonas</taxon>
    </lineage>
</organism>
<accession>A0AB34PGX8</accession>